<dbReference type="GO" id="GO:0009534">
    <property type="term" value="C:chloroplast thylakoid"/>
    <property type="evidence" value="ECO:0007669"/>
    <property type="project" value="UniProtKB-ARBA"/>
</dbReference>
<dbReference type="NCBIfam" id="NF001368">
    <property type="entry name" value="PRK00277.1"/>
    <property type="match status" value="1"/>
</dbReference>
<name>A0A978VM37_ZIZJJ</name>
<dbReference type="AlphaFoldDB" id="A0A978VM37"/>
<dbReference type="Gene3D" id="3.90.226.10">
    <property type="entry name" value="2-enoyl-CoA Hydratase, Chain A, domain 1"/>
    <property type="match status" value="1"/>
</dbReference>
<dbReference type="InterPro" id="IPR033135">
    <property type="entry name" value="ClpP_His_AS"/>
</dbReference>
<accession>A0A978VM37</accession>
<dbReference type="GO" id="GO:0006515">
    <property type="term" value="P:protein quality control for misfolded or incompletely synthesized proteins"/>
    <property type="evidence" value="ECO:0007669"/>
    <property type="project" value="TreeGrafter"/>
</dbReference>
<evidence type="ECO:0000256" key="8">
    <source>
        <dbReference type="RuleBase" id="RU003567"/>
    </source>
</evidence>
<evidence type="ECO:0000256" key="2">
    <source>
        <dbReference type="ARBA" id="ARBA00022670"/>
    </source>
</evidence>
<sequence length="341" mass="37463">MEMGLTYAAAPSRFMCFNHGVLQTQFPISTVEKSITGSTSSSFSHTRPLRRRKAASLIKALKTTPSSPRRTLSNNWDVSQDLYSVTSAPWLPRFEELDTTNMLLRQRIIFLGSQVDDMTADLIISQLLFLDAEDSTKDIKLFINSPGGSVTAGMGIYDAMKLCKADVSTVCLGLAASMGAFLLASGSKGKRFCMPNAKVMIHQPLGTAGGKATEMSIRIREMVYHKIKLNKILSRITGKPLEQVEVDTDRDNFMNPWEAKEYGLVDEVVDDGKPGLVAPIADSAPPPKTRVWELWKVEGGRKAKKNLPSEHRFLQNGYNGSRRGSDGESGTEQGKETPTAV</sequence>
<feature type="active site" evidence="5">
    <location>
        <position position="177"/>
    </location>
</feature>
<evidence type="ECO:0000313" key="11">
    <source>
        <dbReference type="Proteomes" id="UP000813462"/>
    </source>
</evidence>
<dbReference type="Pfam" id="PF00574">
    <property type="entry name" value="CLP_protease"/>
    <property type="match status" value="1"/>
</dbReference>
<comment type="caution">
    <text evidence="10">The sequence shown here is derived from an EMBL/GenBank/DDBJ whole genome shotgun (WGS) entry which is preliminary data.</text>
</comment>
<dbReference type="InterPro" id="IPR018215">
    <property type="entry name" value="ClpP_Ser_AS"/>
</dbReference>
<organism evidence="10 11">
    <name type="scientific">Ziziphus jujuba var. spinosa</name>
    <dbReference type="NCBI Taxonomy" id="714518"/>
    <lineage>
        <taxon>Eukaryota</taxon>
        <taxon>Viridiplantae</taxon>
        <taxon>Streptophyta</taxon>
        <taxon>Embryophyta</taxon>
        <taxon>Tracheophyta</taxon>
        <taxon>Spermatophyta</taxon>
        <taxon>Magnoliopsida</taxon>
        <taxon>eudicotyledons</taxon>
        <taxon>Gunneridae</taxon>
        <taxon>Pentapetalae</taxon>
        <taxon>rosids</taxon>
        <taxon>fabids</taxon>
        <taxon>Rosales</taxon>
        <taxon>Rhamnaceae</taxon>
        <taxon>Paliureae</taxon>
        <taxon>Ziziphus</taxon>
    </lineage>
</organism>
<evidence type="ECO:0000256" key="3">
    <source>
        <dbReference type="ARBA" id="ARBA00022801"/>
    </source>
</evidence>
<dbReference type="GO" id="GO:0051117">
    <property type="term" value="F:ATPase binding"/>
    <property type="evidence" value="ECO:0007669"/>
    <property type="project" value="TreeGrafter"/>
</dbReference>
<evidence type="ECO:0000256" key="6">
    <source>
        <dbReference type="PROSITE-ProRule" id="PRU10086"/>
    </source>
</evidence>
<keyword evidence="2 7" id="KW-0645">Protease</keyword>
<feature type="active site" evidence="6">
    <location>
        <position position="202"/>
    </location>
</feature>
<proteinExistence type="inferred from homology"/>
<dbReference type="GO" id="GO:0004176">
    <property type="term" value="F:ATP-dependent peptidase activity"/>
    <property type="evidence" value="ECO:0007669"/>
    <property type="project" value="InterPro"/>
</dbReference>
<evidence type="ECO:0000256" key="9">
    <source>
        <dbReference type="SAM" id="MobiDB-lite"/>
    </source>
</evidence>
<dbReference type="SUPFAM" id="SSF52096">
    <property type="entry name" value="ClpP/crotonase"/>
    <property type="match status" value="1"/>
</dbReference>
<evidence type="ECO:0000256" key="4">
    <source>
        <dbReference type="ARBA" id="ARBA00022825"/>
    </source>
</evidence>
<evidence type="ECO:0000256" key="7">
    <source>
        <dbReference type="RuleBase" id="RU000549"/>
    </source>
</evidence>
<dbReference type="GO" id="GO:0004252">
    <property type="term" value="F:serine-type endopeptidase activity"/>
    <property type="evidence" value="ECO:0007669"/>
    <property type="project" value="UniProtKB-EC"/>
</dbReference>
<dbReference type="PANTHER" id="PTHR10381">
    <property type="entry name" value="ATP-DEPENDENT CLP PROTEASE PROTEOLYTIC SUBUNIT"/>
    <property type="match status" value="1"/>
</dbReference>
<comment type="similarity">
    <text evidence="1 8">Belongs to the peptidase S14 family.</text>
</comment>
<dbReference type="HAMAP" id="MF_00444">
    <property type="entry name" value="ClpP"/>
    <property type="match status" value="1"/>
</dbReference>
<evidence type="ECO:0000313" key="10">
    <source>
        <dbReference type="EMBL" id="KAH7536612.1"/>
    </source>
</evidence>
<protein>
    <recommendedName>
        <fullName evidence="8">ATP-dependent Clp protease proteolytic subunit</fullName>
        <ecNumber evidence="7">3.4.21.92</ecNumber>
    </recommendedName>
</protein>
<dbReference type="EMBL" id="JAEACU010000003">
    <property type="protein sequence ID" value="KAH7536612.1"/>
    <property type="molecule type" value="Genomic_DNA"/>
</dbReference>
<dbReference type="PRINTS" id="PR00127">
    <property type="entry name" value="CLPPROTEASEP"/>
</dbReference>
<dbReference type="EC" id="3.4.21.92" evidence="7"/>
<dbReference type="CDD" id="cd07017">
    <property type="entry name" value="S14_ClpP_2"/>
    <property type="match status" value="1"/>
</dbReference>
<dbReference type="PANTHER" id="PTHR10381:SF50">
    <property type="entry name" value="ATP-DEPENDENT CLP PROTEASE PROTEOLYTIC SUBUNIT 3, CHLOROPLASTIC"/>
    <property type="match status" value="1"/>
</dbReference>
<dbReference type="NCBIfam" id="NF009205">
    <property type="entry name" value="PRK12553.1"/>
    <property type="match status" value="1"/>
</dbReference>
<keyword evidence="4 7" id="KW-0720">Serine protease</keyword>
<feature type="compositionally biased region" description="Basic and acidic residues" evidence="9">
    <location>
        <begin position="301"/>
        <end position="313"/>
    </location>
</feature>
<dbReference type="Proteomes" id="UP000813462">
    <property type="component" value="Unassembled WGS sequence"/>
</dbReference>
<reference evidence="10" key="1">
    <citation type="journal article" date="2021" name="Front. Plant Sci.">
        <title>Chromosome-Scale Genome Assembly for Chinese Sour Jujube and Insights Into Its Genome Evolution and Domestication Signature.</title>
        <authorList>
            <person name="Shen L.-Y."/>
            <person name="Luo H."/>
            <person name="Wang X.-L."/>
            <person name="Wang X.-M."/>
            <person name="Qiu X.-J."/>
            <person name="Liu H."/>
            <person name="Zhou S.-S."/>
            <person name="Jia K.-H."/>
            <person name="Nie S."/>
            <person name="Bao Y.-T."/>
            <person name="Zhang R.-G."/>
            <person name="Yun Q.-Z."/>
            <person name="Chai Y.-H."/>
            <person name="Lu J.-Y."/>
            <person name="Li Y."/>
            <person name="Zhao S.-W."/>
            <person name="Mao J.-F."/>
            <person name="Jia S.-G."/>
            <person name="Mao Y.-M."/>
        </authorList>
    </citation>
    <scope>NUCLEOTIDE SEQUENCE</scope>
    <source>
        <strain evidence="10">AT0</strain>
        <tissue evidence="10">Leaf</tissue>
    </source>
</reference>
<evidence type="ECO:0000256" key="5">
    <source>
        <dbReference type="PROSITE-ProRule" id="PRU10085"/>
    </source>
</evidence>
<dbReference type="PROSITE" id="PS00382">
    <property type="entry name" value="CLP_PROTEASE_HIS"/>
    <property type="match status" value="1"/>
</dbReference>
<dbReference type="InterPro" id="IPR001907">
    <property type="entry name" value="ClpP"/>
</dbReference>
<dbReference type="InterPro" id="IPR023562">
    <property type="entry name" value="ClpP/TepA"/>
</dbReference>
<dbReference type="GO" id="GO:0009840">
    <property type="term" value="C:chloroplastic endopeptidase Clp complex"/>
    <property type="evidence" value="ECO:0007669"/>
    <property type="project" value="UniProtKB-ARBA"/>
</dbReference>
<dbReference type="PROSITE" id="PS00381">
    <property type="entry name" value="CLP_PROTEASE_SER"/>
    <property type="match status" value="1"/>
</dbReference>
<dbReference type="InterPro" id="IPR029045">
    <property type="entry name" value="ClpP/crotonase-like_dom_sf"/>
</dbReference>
<dbReference type="FunFam" id="3.90.226.10:FF:000001">
    <property type="entry name" value="ATP-dependent Clp protease proteolytic subunit"/>
    <property type="match status" value="1"/>
</dbReference>
<dbReference type="OrthoDB" id="2017408at2759"/>
<evidence type="ECO:0000256" key="1">
    <source>
        <dbReference type="ARBA" id="ARBA00007039"/>
    </source>
</evidence>
<keyword evidence="3 7" id="KW-0378">Hydrolase</keyword>
<feature type="region of interest" description="Disordered" evidence="9">
    <location>
        <begin position="301"/>
        <end position="341"/>
    </location>
</feature>
<gene>
    <name evidence="10" type="ORF">FEM48_Zijuj03G0003200</name>
</gene>